<dbReference type="RefSeq" id="YP_009119711.1">
    <property type="nucleotide sequence ID" value="NC_026440.1"/>
</dbReference>
<organism evidence="1 2">
    <name type="scientific">Pandoravirus inopinatum</name>
    <dbReference type="NCBI Taxonomy" id="1605721"/>
    <lineage>
        <taxon>Viruses</taxon>
        <taxon>Pandoravirus</taxon>
    </lineage>
</organism>
<dbReference type="Gene3D" id="1.25.40.20">
    <property type="entry name" value="Ankyrin repeat-containing domain"/>
    <property type="match status" value="1"/>
</dbReference>
<accession>A0A0B5J9C8</accession>
<dbReference type="EMBL" id="KP136319">
    <property type="protein sequence ID" value="AJF97476.1"/>
    <property type="molecule type" value="Genomic_DNA"/>
</dbReference>
<reference evidence="1 2" key="1">
    <citation type="journal article" date="2015" name="Parasitol. Res.">
        <title>Viruses in close associations with free-living amoebae.</title>
        <authorList>
            <person name="Scheid P."/>
        </authorList>
    </citation>
    <scope>NUCLEOTIDE SEQUENCE [LARGE SCALE GENOMIC DNA]</scope>
    <source>
        <strain evidence="1">KlaHel</strain>
    </source>
</reference>
<sequence length="520" mass="57965">MFMLVCRHKRANQKKKRQANGQKTKVYSLAPREFTSLRQPTTNRPKTNKMQAQPHTDGICDATTSALTTTATGPLINDLPPELLDMILCLVGALPPVRTVCRLWWHRLDYLVDSRRCHRLSAQDYIALLARWNLKEMIIWARARGCRWDHRTCTEAALAGHLDLLQWLLASGCPYDQRLWPSKSGRWHLTHQAKALDYPNFVWHDALYLGRPDIVQWILASGHGWPKDACNSAAAGGQIAALSMARDAGCAWSTSTCAEAARRGHIETLQWLHANGCPWDEDTPWHAISAKHFDVAEWAIEHGCPVGSTIILRAMGSGSIRLVQMLRHLGHEWSCSARHAARKGHLDLLKWGITDGCPLDGTVCDEAAAGGHLEVLQWLRAEGCPWGARTCSAAAAEGHSDVLEWLYKNGCPWDRLVCPLVAGRGRLDILQWAVTRGCPWDEWTCDNAAENGHLDVLVWARANGCPWSKRACSGAAKGGHLKVLQWARANGCPWDRAACLASATRHRPEVRAWILTQPKE</sequence>
<dbReference type="SUPFAM" id="SSF48403">
    <property type="entry name" value="Ankyrin repeat"/>
    <property type="match status" value="1"/>
</dbReference>
<dbReference type="OrthoDB" id="9388at10239"/>
<evidence type="ECO:0000313" key="2">
    <source>
        <dbReference type="Proteomes" id="UP000202511"/>
    </source>
</evidence>
<name>A0A0B5J9C8_9VIRU</name>
<dbReference type="InterPro" id="IPR036770">
    <property type="entry name" value="Ankyrin_rpt-contain_sf"/>
</dbReference>
<protein>
    <submittedName>
        <fullName evidence="1">Ankyrin repeat protein</fullName>
    </submittedName>
</protein>
<dbReference type="InterPro" id="IPR052050">
    <property type="entry name" value="SecEffector_AnkRepeat"/>
</dbReference>
<proteinExistence type="predicted"/>
<evidence type="ECO:0000313" key="1">
    <source>
        <dbReference type="EMBL" id="AJF97476.1"/>
    </source>
</evidence>
<dbReference type="Proteomes" id="UP000202511">
    <property type="component" value="Segment"/>
</dbReference>
<dbReference type="PANTHER" id="PTHR46586">
    <property type="entry name" value="ANKYRIN REPEAT-CONTAINING PROTEIN"/>
    <property type="match status" value="1"/>
</dbReference>
<dbReference type="PANTHER" id="PTHR46586:SF3">
    <property type="entry name" value="ANKYRIN REPEAT-CONTAINING PROTEIN"/>
    <property type="match status" value="1"/>
</dbReference>
<dbReference type="GeneID" id="23462393"/>
<dbReference type="KEGG" id="vg:23462393"/>